<dbReference type="Proteomes" id="UP000259030">
    <property type="component" value="Chromosome"/>
</dbReference>
<feature type="transmembrane region" description="Helical" evidence="1">
    <location>
        <begin position="147"/>
        <end position="170"/>
    </location>
</feature>
<dbReference type="AlphaFoldDB" id="A0A221SZ57"/>
<dbReference type="EMBL" id="CP021081">
    <property type="protein sequence ID" value="ASN81937.1"/>
    <property type="molecule type" value="Genomic_DNA"/>
</dbReference>
<evidence type="ECO:0000313" key="2">
    <source>
        <dbReference type="EMBL" id="ASN81937.1"/>
    </source>
</evidence>
<protein>
    <submittedName>
        <fullName evidence="2">Uncharacterized protein</fullName>
    </submittedName>
</protein>
<accession>A0A221SZ57</accession>
<dbReference type="KEGG" id="dfc:DFI_01535"/>
<feature type="transmembrane region" description="Helical" evidence="1">
    <location>
        <begin position="176"/>
        <end position="199"/>
    </location>
</feature>
<keyword evidence="1" id="KW-0812">Transmembrane</keyword>
<feature type="transmembrane region" description="Helical" evidence="1">
    <location>
        <begin position="40"/>
        <end position="58"/>
    </location>
</feature>
<feature type="transmembrane region" description="Helical" evidence="1">
    <location>
        <begin position="12"/>
        <end position="31"/>
    </location>
</feature>
<name>A0A221SZ57_9DEIO</name>
<keyword evidence="3" id="KW-1185">Reference proteome</keyword>
<evidence type="ECO:0000256" key="1">
    <source>
        <dbReference type="SAM" id="Phobius"/>
    </source>
</evidence>
<keyword evidence="1" id="KW-0472">Membrane</keyword>
<reference evidence="2 3" key="1">
    <citation type="submission" date="2017-05" db="EMBL/GenBank/DDBJ databases">
        <title>The complete genome sequence of Deinococcus ficus isolated from the rhizosphere of the Ficus religiosa L. in Taiwan.</title>
        <authorList>
            <person name="Wu K.-M."/>
            <person name="Liao T.-L."/>
            <person name="Liu Y.-M."/>
            <person name="Young C.-C."/>
            <person name="Tsai S.-F."/>
        </authorList>
    </citation>
    <scope>NUCLEOTIDE SEQUENCE [LARGE SCALE GENOMIC DNA]</scope>
    <source>
        <strain evidence="2 3">CC-FR2-10</strain>
    </source>
</reference>
<dbReference type="STRING" id="317577.GCA_000419625_00839"/>
<proteinExistence type="predicted"/>
<organism evidence="2 3">
    <name type="scientific">Deinococcus ficus</name>
    <dbReference type="NCBI Taxonomy" id="317577"/>
    <lineage>
        <taxon>Bacteria</taxon>
        <taxon>Thermotogati</taxon>
        <taxon>Deinococcota</taxon>
        <taxon>Deinococci</taxon>
        <taxon>Deinococcales</taxon>
        <taxon>Deinococcaceae</taxon>
        <taxon>Deinococcus</taxon>
    </lineage>
</organism>
<sequence length="303" mass="33678">MPTATSDAERRLLISAVLFDATVSTAFLYWFTTPRPDRRLHATLGILLRGVLIVALAFPAVRQVLWLELLGVGAGIFTLLRGLRQPLPAGYAELDDLERAYAYWERLTPTPRLARMVLSDVLLWRGLFRRPALPDGRHFGTRRGSTAGATLTLLTFLTVMESLPVHFLLVERFHTAALWHLGLNAVSTVWLFAYARALTTRPVTVSYRRLYLRTGLHWTASTPVANVQEARPHDPAQDADALNLARDLLSQSVLNVTLTFARPVTVHGLFGKTLETSRVCLHLDDPKAFLAALGGHSELSVSR</sequence>
<evidence type="ECO:0000313" key="3">
    <source>
        <dbReference type="Proteomes" id="UP000259030"/>
    </source>
</evidence>
<keyword evidence="1" id="KW-1133">Transmembrane helix</keyword>
<gene>
    <name evidence="2" type="ORF">DFI_01535</name>
</gene>